<name>A0ABW4KHZ2_9BACI</name>
<sequence length="249" mass="29520">MAQLIKLNDYISRYEVDLSHYTSLFVRLKKRRWDSILDSTANVLERNELKQAFLDQLFVSQIKWASSTVFKKSYPHSGIYSDSRLRKLVQRFPDSFMLMYTPVMQLKKARIQLDVYMLLPSKLVCMVFLEDGEEALYIGTHEHFWKKSYRNKEEKVLNPVLPLRRMENIAAQIFRARGIEWPIEKIIVSENSYITYPDVPADIRIVDRQHYEAWIQELRSYHSPMKLMQFKAAKALLEQCVKTSAKRSD</sequence>
<accession>A0ABW4KHZ2</accession>
<evidence type="ECO:0000313" key="2">
    <source>
        <dbReference type="Proteomes" id="UP001597301"/>
    </source>
</evidence>
<protein>
    <submittedName>
        <fullName evidence="1">NERD domain-containing protein</fullName>
    </submittedName>
</protein>
<comment type="caution">
    <text evidence="1">The sequence shown here is derived from an EMBL/GenBank/DDBJ whole genome shotgun (WGS) entry which is preliminary data.</text>
</comment>
<organism evidence="1 2">
    <name type="scientific">Siminovitchia sediminis</name>
    <dbReference type="NCBI Taxonomy" id="1274353"/>
    <lineage>
        <taxon>Bacteria</taxon>
        <taxon>Bacillati</taxon>
        <taxon>Bacillota</taxon>
        <taxon>Bacilli</taxon>
        <taxon>Bacillales</taxon>
        <taxon>Bacillaceae</taxon>
        <taxon>Siminovitchia</taxon>
    </lineage>
</organism>
<dbReference type="RefSeq" id="WP_380773475.1">
    <property type="nucleotide sequence ID" value="NZ_JBHUEO010000019.1"/>
</dbReference>
<evidence type="ECO:0000313" key="1">
    <source>
        <dbReference type="EMBL" id="MFD1706793.1"/>
    </source>
</evidence>
<reference evidence="2" key="1">
    <citation type="journal article" date="2019" name="Int. J. Syst. Evol. Microbiol.">
        <title>The Global Catalogue of Microorganisms (GCM) 10K type strain sequencing project: providing services to taxonomists for standard genome sequencing and annotation.</title>
        <authorList>
            <consortium name="The Broad Institute Genomics Platform"/>
            <consortium name="The Broad Institute Genome Sequencing Center for Infectious Disease"/>
            <person name="Wu L."/>
            <person name="Ma J."/>
        </authorList>
    </citation>
    <scope>NUCLEOTIDE SEQUENCE [LARGE SCALE GENOMIC DNA]</scope>
    <source>
        <strain evidence="2">CGMCC 1.12295</strain>
    </source>
</reference>
<dbReference type="EMBL" id="JBHUEO010000019">
    <property type="protein sequence ID" value="MFD1706793.1"/>
    <property type="molecule type" value="Genomic_DNA"/>
</dbReference>
<gene>
    <name evidence="1" type="ORF">ACFSCZ_08605</name>
</gene>
<dbReference type="Proteomes" id="UP001597301">
    <property type="component" value="Unassembled WGS sequence"/>
</dbReference>
<keyword evidence="2" id="KW-1185">Reference proteome</keyword>
<proteinExistence type="predicted"/>